<proteinExistence type="predicted"/>
<dbReference type="EMBL" id="MN163280">
    <property type="protein sequence ID" value="QEA03250.1"/>
    <property type="molecule type" value="Genomic_DNA"/>
</dbReference>
<sequence>MKKITVDAYYRPPIKGQELILTWIEKEKGKNVVHTLEGYKLLNMWYEGTELRCELYSPKSERNVITLFYYLCRDFNWEGKTKKLCEHYEVK</sequence>
<keyword evidence="2" id="KW-1185">Reference proteome</keyword>
<organism evidence="1 2">
    <name type="scientific">Klebsiella phage KpGranit</name>
    <dbReference type="NCBI Taxonomy" id="2596967"/>
    <lineage>
        <taxon>Viruses</taxon>
        <taxon>Duplodnaviria</taxon>
        <taxon>Heunggongvirae</taxon>
        <taxon>Uroviricota</taxon>
        <taxon>Caudoviricetes</taxon>
        <taxon>Demerecviridae</taxon>
        <taxon>Sugarlandvirus</taxon>
        <taxon>Sugarlandvirus KpGranit</taxon>
    </lineage>
</organism>
<dbReference type="Proteomes" id="UP000321123">
    <property type="component" value="Segment"/>
</dbReference>
<name>A0A5B8R8K0_9CAUD</name>
<evidence type="ECO:0000313" key="2">
    <source>
        <dbReference type="Proteomes" id="UP000321123"/>
    </source>
</evidence>
<reference evidence="1" key="1">
    <citation type="journal article" date="2019" name="Microbiol. Resour. Announc.">
        <title>Complete Genome Sequence of two Klebsiella pneumoniae phages isolated as part of international effort.</title>
        <authorList>
            <person name="Yerushalmy O."/>
            <person name="Glazer S."/>
            <person name="Nir-Paz R."/>
            <person name="Tuomala H."/>
            <person name="Skurnik M."/>
            <person name="Kiljunen S."/>
            <person name="Hazan R."/>
        </authorList>
    </citation>
    <scope>NUCLEOTIDE SEQUENCE [LARGE SCALE GENOMIC DNA]</scope>
</reference>
<protein>
    <submittedName>
        <fullName evidence="1">Uncharacterized protein</fullName>
    </submittedName>
</protein>
<evidence type="ECO:0000313" key="1">
    <source>
        <dbReference type="EMBL" id="QEA03250.1"/>
    </source>
</evidence>
<accession>A0A5B8R8K0</accession>